<name>A0ABN9REC7_9DINO</name>
<accession>A0ABN9REC7</accession>
<proteinExistence type="predicted"/>
<sequence length="294" mass="32534">MTSSGSAAVRQMFERQREEVKSLKVENAERMRALKEKHAHERSAMGVQPRAPKKWFPDGLEPPPSADFSAVEDEITKTKAALDDLHVVTEVGERSAADTVRAMKTNFYTNVLATVECHAWSVTFAANFLTLVRMNAPKCCKLSCYAVEGGPACKQEVQFMIYVLPKIGLQLHPEFPQSLTNPTRTHWRFFMGRSGAKPFYVNLIVYPTVADVSVDRGLAPWKMSALAPNLHRIAVVSCPVEGRMGENINDVLNERINESLTRAALRADAKGFVSDDMSGSTVAASTKLLDDYLA</sequence>
<organism evidence="1 2">
    <name type="scientific">Prorocentrum cordatum</name>
    <dbReference type="NCBI Taxonomy" id="2364126"/>
    <lineage>
        <taxon>Eukaryota</taxon>
        <taxon>Sar</taxon>
        <taxon>Alveolata</taxon>
        <taxon>Dinophyceae</taxon>
        <taxon>Prorocentrales</taxon>
        <taxon>Prorocentraceae</taxon>
        <taxon>Prorocentrum</taxon>
    </lineage>
</organism>
<gene>
    <name evidence="1" type="ORF">PCOR1329_LOCUS20006</name>
</gene>
<evidence type="ECO:0000313" key="1">
    <source>
        <dbReference type="EMBL" id="CAK0817369.1"/>
    </source>
</evidence>
<dbReference type="Proteomes" id="UP001189429">
    <property type="component" value="Unassembled WGS sequence"/>
</dbReference>
<keyword evidence="2" id="KW-1185">Reference proteome</keyword>
<comment type="caution">
    <text evidence="1">The sequence shown here is derived from an EMBL/GenBank/DDBJ whole genome shotgun (WGS) entry which is preliminary data.</text>
</comment>
<evidence type="ECO:0000313" key="2">
    <source>
        <dbReference type="Proteomes" id="UP001189429"/>
    </source>
</evidence>
<dbReference type="EMBL" id="CAUYUJ010006446">
    <property type="protein sequence ID" value="CAK0817369.1"/>
    <property type="molecule type" value="Genomic_DNA"/>
</dbReference>
<protein>
    <submittedName>
        <fullName evidence="1">Uncharacterized protein</fullName>
    </submittedName>
</protein>
<reference evidence="1" key="1">
    <citation type="submission" date="2023-10" db="EMBL/GenBank/DDBJ databases">
        <authorList>
            <person name="Chen Y."/>
            <person name="Shah S."/>
            <person name="Dougan E. K."/>
            <person name="Thang M."/>
            <person name="Chan C."/>
        </authorList>
    </citation>
    <scope>NUCLEOTIDE SEQUENCE [LARGE SCALE GENOMIC DNA]</scope>
</reference>